<evidence type="ECO:0000313" key="5">
    <source>
        <dbReference type="Proteomes" id="UP000326687"/>
    </source>
</evidence>
<dbReference type="Pfam" id="PF13505">
    <property type="entry name" value="OMP_b-brl"/>
    <property type="match status" value="1"/>
</dbReference>
<dbReference type="SUPFAM" id="SSF56925">
    <property type="entry name" value="OMPA-like"/>
    <property type="match status" value="1"/>
</dbReference>
<reference evidence="4 5" key="1">
    <citation type="submission" date="2019-09" db="EMBL/GenBank/DDBJ databases">
        <title>Vibrio Fortis S7-72.</title>
        <authorList>
            <person name="Das S.K."/>
        </authorList>
    </citation>
    <scope>NUCLEOTIDE SEQUENCE [LARGE SCALE GENOMIC DNA]</scope>
    <source>
        <strain evidence="4 5">S7-72</strain>
    </source>
</reference>
<dbReference type="EMBL" id="VXDD01000003">
    <property type="protein sequence ID" value="KAB0300514.1"/>
    <property type="molecule type" value="Genomic_DNA"/>
</dbReference>
<sequence>MKVNVILCAVLASLSLGNSAVAAERGYYFGGGVGSASIDDGGMNDYRSQTITMKAEDNSYHIIAGYKFNRIASLELQYTNYGDVKTKIDGHTAMTWAPEAYSLSGNIGYTFNNGIRPYGIIGLSYIDLNHEYSDTTALIAKLMGKDLPKVSDTGDALRIGFGIEYTPKVVEGFSFRAGYESDIFDFKHFDTQTYSVTLSSFFVAGTYHF</sequence>
<dbReference type="Gene3D" id="2.40.160.20">
    <property type="match status" value="1"/>
</dbReference>
<feature type="chain" id="PRO_5024368962" evidence="2">
    <location>
        <begin position="23"/>
        <end position="209"/>
    </location>
</feature>
<keyword evidence="1 2" id="KW-0732">Signal</keyword>
<name>A0A5N3S125_9VIBR</name>
<evidence type="ECO:0000259" key="3">
    <source>
        <dbReference type="Pfam" id="PF13505"/>
    </source>
</evidence>
<dbReference type="Proteomes" id="UP000326687">
    <property type="component" value="Unassembled WGS sequence"/>
</dbReference>
<dbReference type="AlphaFoldDB" id="A0A5N3S125"/>
<organism evidence="4 5">
    <name type="scientific">Vibrio fortis</name>
    <dbReference type="NCBI Taxonomy" id="212667"/>
    <lineage>
        <taxon>Bacteria</taxon>
        <taxon>Pseudomonadati</taxon>
        <taxon>Pseudomonadota</taxon>
        <taxon>Gammaproteobacteria</taxon>
        <taxon>Vibrionales</taxon>
        <taxon>Vibrionaceae</taxon>
        <taxon>Vibrio</taxon>
    </lineage>
</organism>
<feature type="domain" description="Outer membrane protein beta-barrel" evidence="3">
    <location>
        <begin position="7"/>
        <end position="199"/>
    </location>
</feature>
<evidence type="ECO:0000256" key="2">
    <source>
        <dbReference type="SAM" id="SignalP"/>
    </source>
</evidence>
<evidence type="ECO:0000313" key="4">
    <source>
        <dbReference type="EMBL" id="KAB0300514.1"/>
    </source>
</evidence>
<gene>
    <name evidence="4" type="ORF">F2Z80_15310</name>
</gene>
<feature type="signal peptide" evidence="2">
    <location>
        <begin position="1"/>
        <end position="22"/>
    </location>
</feature>
<dbReference type="InterPro" id="IPR027385">
    <property type="entry name" value="Beta-barrel_OMP"/>
</dbReference>
<proteinExistence type="predicted"/>
<dbReference type="RefSeq" id="WP_150896285.1">
    <property type="nucleotide sequence ID" value="NZ_VXDD01000003.1"/>
</dbReference>
<accession>A0A5N3S125</accession>
<evidence type="ECO:0000256" key="1">
    <source>
        <dbReference type="ARBA" id="ARBA00022729"/>
    </source>
</evidence>
<dbReference type="InterPro" id="IPR011250">
    <property type="entry name" value="OMP/PagP_B-barrel"/>
</dbReference>
<comment type="caution">
    <text evidence="4">The sequence shown here is derived from an EMBL/GenBank/DDBJ whole genome shotgun (WGS) entry which is preliminary data.</text>
</comment>
<protein>
    <submittedName>
        <fullName evidence="4">Porin family protein</fullName>
    </submittedName>
</protein>